<dbReference type="SUPFAM" id="SSF48452">
    <property type="entry name" value="TPR-like"/>
    <property type="match status" value="1"/>
</dbReference>
<evidence type="ECO:0000313" key="5">
    <source>
        <dbReference type="Proteomes" id="UP000566071"/>
    </source>
</evidence>
<dbReference type="Proteomes" id="UP000566071">
    <property type="component" value="Unassembled WGS sequence"/>
</dbReference>
<evidence type="ECO:0000313" key="4">
    <source>
        <dbReference type="EMBL" id="NNU32989.1"/>
    </source>
</evidence>
<dbReference type="InterPro" id="IPR019734">
    <property type="entry name" value="TPR_rpt"/>
</dbReference>
<dbReference type="Gene3D" id="1.25.40.10">
    <property type="entry name" value="Tetratricopeptide repeat domain"/>
    <property type="match status" value="1"/>
</dbReference>
<reference evidence="4 5" key="1">
    <citation type="submission" date="2020-05" db="EMBL/GenBank/DDBJ databases">
        <authorList>
            <person name="Khan S.A."/>
            <person name="Jeon C.O."/>
            <person name="Chun B.H."/>
        </authorList>
    </citation>
    <scope>NUCLEOTIDE SEQUENCE [LARGE SCALE GENOMIC DNA]</scope>
    <source>
        <strain evidence="4 5">S1162</strain>
    </source>
</reference>
<dbReference type="Pfam" id="PF14559">
    <property type="entry name" value="TPR_19"/>
    <property type="match status" value="1"/>
</dbReference>
<evidence type="ECO:0000256" key="2">
    <source>
        <dbReference type="ARBA" id="ARBA00022803"/>
    </source>
</evidence>
<accession>A0ABX1W178</accession>
<keyword evidence="1" id="KW-0677">Repeat</keyword>
<name>A0ABX1W178_9SPHI</name>
<feature type="repeat" description="TPR" evidence="3">
    <location>
        <begin position="95"/>
        <end position="128"/>
    </location>
</feature>
<protein>
    <submittedName>
        <fullName evidence="4">Tetratricopeptide repeat protein</fullName>
    </submittedName>
</protein>
<evidence type="ECO:0000256" key="3">
    <source>
        <dbReference type="PROSITE-ProRule" id="PRU00339"/>
    </source>
</evidence>
<evidence type="ECO:0000256" key="1">
    <source>
        <dbReference type="ARBA" id="ARBA00022737"/>
    </source>
</evidence>
<gene>
    <name evidence="4" type="ORF">HK413_00060</name>
</gene>
<proteinExistence type="predicted"/>
<dbReference type="PANTHER" id="PTHR45586">
    <property type="entry name" value="TPR REPEAT-CONTAINING PROTEIN PA4667"/>
    <property type="match status" value="1"/>
</dbReference>
<dbReference type="Pfam" id="PF13181">
    <property type="entry name" value="TPR_8"/>
    <property type="match status" value="1"/>
</dbReference>
<comment type="caution">
    <text evidence="4">The sequence shown here is derived from an EMBL/GenBank/DDBJ whole genome shotgun (WGS) entry which is preliminary data.</text>
</comment>
<keyword evidence="2 3" id="KW-0802">TPR repeat</keyword>
<dbReference type="EMBL" id="JABFCR010000001">
    <property type="protein sequence ID" value="NNU32989.1"/>
    <property type="molecule type" value="Genomic_DNA"/>
</dbReference>
<dbReference type="PANTHER" id="PTHR45586:SF1">
    <property type="entry name" value="LIPOPOLYSACCHARIDE ASSEMBLY PROTEIN B"/>
    <property type="match status" value="1"/>
</dbReference>
<dbReference type="InterPro" id="IPR011990">
    <property type="entry name" value="TPR-like_helical_dom_sf"/>
</dbReference>
<dbReference type="RefSeq" id="WP_175268694.1">
    <property type="nucleotide sequence ID" value="NZ_JABFCR010000001.1"/>
</dbReference>
<sequence length="208" mass="23335">MEYYQNQRFADALSYLKSIYTEPVTDTKELSRLAYTSAMAKLLPAAADYYQRIYDSDSTNQSVLYNLASINQRRGNSKSAELYFKKLVLLDTLNFNAYTSLAQISFTKGDIKNQISYLEKANKLNPVDADAAYDLSEAYMVQNQSPKAGKVLTVAIAADPKNVLLLQALLRFNFIASNWKETIRIGEDLLLLGDSSTNTISKLGQGYF</sequence>
<keyword evidence="5" id="KW-1185">Reference proteome</keyword>
<dbReference type="InterPro" id="IPR051012">
    <property type="entry name" value="CellSynth/LPSAsmb/PSIAsmb"/>
</dbReference>
<organism evidence="4 5">
    <name type="scientific">Mucilaginibacter humi</name>
    <dbReference type="NCBI Taxonomy" id="2732510"/>
    <lineage>
        <taxon>Bacteria</taxon>
        <taxon>Pseudomonadati</taxon>
        <taxon>Bacteroidota</taxon>
        <taxon>Sphingobacteriia</taxon>
        <taxon>Sphingobacteriales</taxon>
        <taxon>Sphingobacteriaceae</taxon>
        <taxon>Mucilaginibacter</taxon>
    </lineage>
</organism>
<dbReference type="PROSITE" id="PS50005">
    <property type="entry name" value="TPR"/>
    <property type="match status" value="1"/>
</dbReference>